<evidence type="ECO:0008006" key="4">
    <source>
        <dbReference type="Google" id="ProtNLM"/>
    </source>
</evidence>
<accession>A0A5B7D395</accession>
<dbReference type="EMBL" id="VSRR010000513">
    <property type="protein sequence ID" value="MPC16517.1"/>
    <property type="molecule type" value="Genomic_DNA"/>
</dbReference>
<organism evidence="2 3">
    <name type="scientific">Portunus trituberculatus</name>
    <name type="common">Swimming crab</name>
    <name type="synonym">Neptunus trituberculatus</name>
    <dbReference type="NCBI Taxonomy" id="210409"/>
    <lineage>
        <taxon>Eukaryota</taxon>
        <taxon>Metazoa</taxon>
        <taxon>Ecdysozoa</taxon>
        <taxon>Arthropoda</taxon>
        <taxon>Crustacea</taxon>
        <taxon>Multicrustacea</taxon>
        <taxon>Malacostraca</taxon>
        <taxon>Eumalacostraca</taxon>
        <taxon>Eucarida</taxon>
        <taxon>Decapoda</taxon>
        <taxon>Pleocyemata</taxon>
        <taxon>Brachyura</taxon>
        <taxon>Eubrachyura</taxon>
        <taxon>Portunoidea</taxon>
        <taxon>Portunidae</taxon>
        <taxon>Portuninae</taxon>
        <taxon>Portunus</taxon>
    </lineage>
</organism>
<gene>
    <name evidence="2" type="ORF">E2C01_009342</name>
</gene>
<dbReference type="Proteomes" id="UP000324222">
    <property type="component" value="Unassembled WGS sequence"/>
</dbReference>
<sequence length="132" mass="14466">MGWVVVVVSTLCTYIHCLPQSCSSRRRSGRAHITTQAHLECNHLEPGYHGDCMIWSPFESPTGPGGYTRPPSHASWTRPGAGGSTLPRATRSLLVMLLLCADVVPLRSLDFILAMASQRLITLYFKPSPTSK</sequence>
<evidence type="ECO:0000313" key="3">
    <source>
        <dbReference type="Proteomes" id="UP000324222"/>
    </source>
</evidence>
<protein>
    <recommendedName>
        <fullName evidence="4">Secreted protein</fullName>
    </recommendedName>
</protein>
<evidence type="ECO:0000313" key="2">
    <source>
        <dbReference type="EMBL" id="MPC16517.1"/>
    </source>
</evidence>
<evidence type="ECO:0000256" key="1">
    <source>
        <dbReference type="SAM" id="SignalP"/>
    </source>
</evidence>
<reference evidence="2 3" key="1">
    <citation type="submission" date="2019-05" db="EMBL/GenBank/DDBJ databases">
        <title>Another draft genome of Portunus trituberculatus and its Hox gene families provides insights of decapod evolution.</title>
        <authorList>
            <person name="Jeong J.-H."/>
            <person name="Song I."/>
            <person name="Kim S."/>
            <person name="Choi T."/>
            <person name="Kim D."/>
            <person name="Ryu S."/>
            <person name="Kim W."/>
        </authorList>
    </citation>
    <scope>NUCLEOTIDE SEQUENCE [LARGE SCALE GENOMIC DNA]</scope>
    <source>
        <tissue evidence="2">Muscle</tissue>
    </source>
</reference>
<feature type="chain" id="PRO_5023127562" description="Secreted protein" evidence="1">
    <location>
        <begin position="18"/>
        <end position="132"/>
    </location>
</feature>
<keyword evidence="1" id="KW-0732">Signal</keyword>
<name>A0A5B7D395_PORTR</name>
<keyword evidence="3" id="KW-1185">Reference proteome</keyword>
<dbReference type="AlphaFoldDB" id="A0A5B7D395"/>
<comment type="caution">
    <text evidence="2">The sequence shown here is derived from an EMBL/GenBank/DDBJ whole genome shotgun (WGS) entry which is preliminary data.</text>
</comment>
<proteinExistence type="predicted"/>
<feature type="signal peptide" evidence="1">
    <location>
        <begin position="1"/>
        <end position="17"/>
    </location>
</feature>